<name>A0A2K3KGH7_TRIPR</name>
<dbReference type="EMBL" id="ASHM01178969">
    <property type="protein sequence ID" value="PNX65396.1"/>
    <property type="molecule type" value="Genomic_DNA"/>
</dbReference>
<evidence type="ECO:0000313" key="2">
    <source>
        <dbReference type="Proteomes" id="UP000236291"/>
    </source>
</evidence>
<evidence type="ECO:0000313" key="1">
    <source>
        <dbReference type="EMBL" id="PNX65396.1"/>
    </source>
</evidence>
<dbReference type="AlphaFoldDB" id="A0A2K3KGH7"/>
<sequence>SYVLAGIAVCAGFIGVGEFSAFV</sequence>
<proteinExistence type="predicted"/>
<feature type="non-terminal residue" evidence="1">
    <location>
        <position position="1"/>
    </location>
</feature>
<organism evidence="1 2">
    <name type="scientific">Trifolium pratense</name>
    <name type="common">Red clover</name>
    <dbReference type="NCBI Taxonomy" id="57577"/>
    <lineage>
        <taxon>Eukaryota</taxon>
        <taxon>Viridiplantae</taxon>
        <taxon>Streptophyta</taxon>
        <taxon>Embryophyta</taxon>
        <taxon>Tracheophyta</taxon>
        <taxon>Spermatophyta</taxon>
        <taxon>Magnoliopsida</taxon>
        <taxon>eudicotyledons</taxon>
        <taxon>Gunneridae</taxon>
        <taxon>Pentapetalae</taxon>
        <taxon>rosids</taxon>
        <taxon>fabids</taxon>
        <taxon>Fabales</taxon>
        <taxon>Fabaceae</taxon>
        <taxon>Papilionoideae</taxon>
        <taxon>50 kb inversion clade</taxon>
        <taxon>NPAAA clade</taxon>
        <taxon>Hologalegina</taxon>
        <taxon>IRL clade</taxon>
        <taxon>Trifolieae</taxon>
        <taxon>Trifolium</taxon>
    </lineage>
</organism>
<reference evidence="1 2" key="1">
    <citation type="journal article" date="2014" name="Am. J. Bot.">
        <title>Genome assembly and annotation for red clover (Trifolium pratense; Fabaceae).</title>
        <authorList>
            <person name="Istvanek J."/>
            <person name="Jaros M."/>
            <person name="Krenek A."/>
            <person name="Repkova J."/>
        </authorList>
    </citation>
    <scope>NUCLEOTIDE SEQUENCE [LARGE SCALE GENOMIC DNA]</scope>
    <source>
        <strain evidence="2">cv. Tatra</strain>
        <tissue evidence="1">Young leaves</tissue>
    </source>
</reference>
<comment type="caution">
    <text evidence="1">The sequence shown here is derived from an EMBL/GenBank/DDBJ whole genome shotgun (WGS) entry which is preliminary data.</text>
</comment>
<dbReference type="Proteomes" id="UP000236291">
    <property type="component" value="Unassembled WGS sequence"/>
</dbReference>
<accession>A0A2K3KGH7</accession>
<gene>
    <name evidence="1" type="ORF">L195_g062580</name>
</gene>
<protein>
    <submittedName>
        <fullName evidence="1">Uncharacterized protein</fullName>
    </submittedName>
</protein>
<reference evidence="1 2" key="2">
    <citation type="journal article" date="2017" name="Front. Plant Sci.">
        <title>Gene Classification and Mining of Molecular Markers Useful in Red Clover (Trifolium pratense) Breeding.</title>
        <authorList>
            <person name="Istvanek J."/>
            <person name="Dluhosova J."/>
            <person name="Dluhos P."/>
            <person name="Patkova L."/>
            <person name="Nedelnik J."/>
            <person name="Repkova J."/>
        </authorList>
    </citation>
    <scope>NUCLEOTIDE SEQUENCE [LARGE SCALE GENOMIC DNA]</scope>
    <source>
        <strain evidence="2">cv. Tatra</strain>
        <tissue evidence="1">Young leaves</tissue>
    </source>
</reference>